<dbReference type="GO" id="GO:0005975">
    <property type="term" value="P:carbohydrate metabolic process"/>
    <property type="evidence" value="ECO:0007669"/>
    <property type="project" value="InterPro"/>
</dbReference>
<dbReference type="InterPro" id="IPR037171">
    <property type="entry name" value="NagB/RpiA_transferase-like"/>
</dbReference>
<evidence type="ECO:0000259" key="1">
    <source>
        <dbReference type="Pfam" id="PF01182"/>
    </source>
</evidence>
<dbReference type="PANTHER" id="PTHR11054:SF0">
    <property type="entry name" value="6-PHOSPHOGLUCONOLACTONASE"/>
    <property type="match status" value="1"/>
</dbReference>
<proteinExistence type="predicted"/>
<dbReference type="PANTHER" id="PTHR11054">
    <property type="entry name" value="6-PHOSPHOGLUCONOLACTONASE"/>
    <property type="match status" value="1"/>
</dbReference>
<dbReference type="Gene3D" id="3.40.50.1360">
    <property type="match status" value="1"/>
</dbReference>
<accession>A0A1F5JL48</accession>
<dbReference type="InterPro" id="IPR039104">
    <property type="entry name" value="6PGL"/>
</dbReference>
<sequence length="228" mass="25818">MIKDNVEIIRCKDKKEASEKALELLSKAVDKDTLLFLSGGTSPDLLYQLIARDKKLRPGAIALIDERYGLPMHENSNEKMIENTGLVRHLNNEGIPYFKILKEDNMDIVAEQYEQTIQKLFKKFPKKLAVMGIGSDGHTAGIKPGLDYDHSRWVVAYDDINGPFGKRITLTFEALNEVNEFIIIVFGENKRAILEKMFQEQDIKSLPAAFYAKNSAKVIILTDINLDS</sequence>
<dbReference type="InterPro" id="IPR006148">
    <property type="entry name" value="Glc/Gal-6P_isomerase"/>
</dbReference>
<evidence type="ECO:0000313" key="3">
    <source>
        <dbReference type="Proteomes" id="UP000177555"/>
    </source>
</evidence>
<gene>
    <name evidence="2" type="ORF">A2867_03260</name>
</gene>
<dbReference type="AlphaFoldDB" id="A0A1F5JL48"/>
<evidence type="ECO:0000313" key="2">
    <source>
        <dbReference type="EMBL" id="OGE29345.1"/>
    </source>
</evidence>
<organism evidence="2 3">
    <name type="scientific">Candidatus Daviesbacteria bacterium RIFCSPHIGHO2_01_FULL_40_11</name>
    <dbReference type="NCBI Taxonomy" id="1797762"/>
    <lineage>
        <taxon>Bacteria</taxon>
        <taxon>Candidatus Daviesiibacteriota</taxon>
    </lineage>
</organism>
<reference evidence="2 3" key="1">
    <citation type="journal article" date="2016" name="Nat. Commun.">
        <title>Thousands of microbial genomes shed light on interconnected biogeochemical processes in an aquifer system.</title>
        <authorList>
            <person name="Anantharaman K."/>
            <person name="Brown C.T."/>
            <person name="Hug L.A."/>
            <person name="Sharon I."/>
            <person name="Castelle C.J."/>
            <person name="Probst A.J."/>
            <person name="Thomas B.C."/>
            <person name="Singh A."/>
            <person name="Wilkins M.J."/>
            <person name="Karaoz U."/>
            <person name="Brodie E.L."/>
            <person name="Williams K.H."/>
            <person name="Hubbard S.S."/>
            <person name="Banfield J.F."/>
        </authorList>
    </citation>
    <scope>NUCLEOTIDE SEQUENCE [LARGE SCALE GENOMIC DNA]</scope>
</reference>
<dbReference type="SUPFAM" id="SSF100950">
    <property type="entry name" value="NagB/RpiA/CoA transferase-like"/>
    <property type="match status" value="1"/>
</dbReference>
<name>A0A1F5JL48_9BACT</name>
<feature type="domain" description="Glucosamine/galactosamine-6-phosphate isomerase" evidence="1">
    <location>
        <begin position="17"/>
        <end position="218"/>
    </location>
</feature>
<dbReference type="Proteomes" id="UP000177555">
    <property type="component" value="Unassembled WGS sequence"/>
</dbReference>
<comment type="caution">
    <text evidence="2">The sequence shown here is derived from an EMBL/GenBank/DDBJ whole genome shotgun (WGS) entry which is preliminary data.</text>
</comment>
<dbReference type="EMBL" id="MFCP01000007">
    <property type="protein sequence ID" value="OGE29345.1"/>
    <property type="molecule type" value="Genomic_DNA"/>
</dbReference>
<dbReference type="Pfam" id="PF01182">
    <property type="entry name" value="Glucosamine_iso"/>
    <property type="match status" value="1"/>
</dbReference>
<protein>
    <recommendedName>
        <fullName evidence="1">Glucosamine/galactosamine-6-phosphate isomerase domain-containing protein</fullName>
    </recommendedName>
</protein>